<dbReference type="GO" id="GO:0045254">
    <property type="term" value="C:pyruvate dehydrogenase complex"/>
    <property type="evidence" value="ECO:0007669"/>
    <property type="project" value="UniProtKB-UniRule"/>
</dbReference>
<sequence length="428" mass="45174">MPIDLFMTQLSPTMTEGKIARWLKKEGDALESGEILAEVETDKATMEMEVVDEGVLHKILSPAGSIVPVGSVIAIIAEEGEEVPADYKSAAPAAEAPVTTPEVEQPAAVAAKPAPAAAVSAPAPVARKGGRIKASPLARRLAKQKGINLAAITGSGPNGRITRSDVENAVRRGINLGGATAAVVAPPARPMPAGPLPYHEDEFVRVENSMMRKAISRRLTESKQQVPHFYLSLDVVMDRLMDLRAQLNEAADGEFKLSVNDFIIKAVAKALVDVPAANASWTESDTLMHKHAHISVAVAIEGGLITPVVRFAEQKGITDISAEVKELAGRARAGQLQPEEYSGGTFSISNLGMYGIKQFSAIVNPPEGAILAVGATEERAVVVNGEVSVKKMMTLTLSCDHRVVDGAVGAEFLAALKRHIECPAGTLI</sequence>
<keyword evidence="12" id="KW-1185">Reference proteome</keyword>
<evidence type="ECO:0000259" key="10">
    <source>
        <dbReference type="PROSITE" id="PS51826"/>
    </source>
</evidence>
<dbReference type="RefSeq" id="WP_100278364.1">
    <property type="nucleotide sequence ID" value="NZ_CP018799.1"/>
</dbReference>
<dbReference type="PANTHER" id="PTHR23151">
    <property type="entry name" value="DIHYDROLIPOAMIDE ACETYL/SUCCINYL-TRANSFERASE-RELATED"/>
    <property type="match status" value="1"/>
</dbReference>
<dbReference type="InterPro" id="IPR023213">
    <property type="entry name" value="CAT-like_dom_sf"/>
</dbReference>
<dbReference type="InterPro" id="IPR036625">
    <property type="entry name" value="E3-bd_dom_sf"/>
</dbReference>
<dbReference type="InterPro" id="IPR011053">
    <property type="entry name" value="Single_hybrid_motif"/>
</dbReference>
<evidence type="ECO:0000259" key="9">
    <source>
        <dbReference type="PROSITE" id="PS50968"/>
    </source>
</evidence>
<proteinExistence type="inferred from homology"/>
<dbReference type="Gene3D" id="2.40.50.100">
    <property type="match status" value="1"/>
</dbReference>
<keyword evidence="11" id="KW-0670">Pyruvate</keyword>
<dbReference type="SUPFAM" id="SSF52777">
    <property type="entry name" value="CoA-dependent acyltransferases"/>
    <property type="match status" value="1"/>
</dbReference>
<dbReference type="PROSITE" id="PS51826">
    <property type="entry name" value="PSBD"/>
    <property type="match status" value="1"/>
</dbReference>
<comment type="similarity">
    <text evidence="1 8">Belongs to the 2-oxoacid dehydrogenase family.</text>
</comment>
<protein>
    <recommendedName>
        <fullName evidence="8">Acetyltransferase component of pyruvate dehydrogenase complex</fullName>
        <ecNumber evidence="8">2.3.1.12</ecNumber>
    </recommendedName>
</protein>
<comment type="subunit">
    <text evidence="2">Forms a 24-polypeptide structural core with octahedral symmetry.</text>
</comment>
<dbReference type="SUPFAM" id="SSF47005">
    <property type="entry name" value="Peripheral subunit-binding domain of 2-oxo acid dehydrogenase complex"/>
    <property type="match status" value="1"/>
</dbReference>
<dbReference type="InterPro" id="IPR004167">
    <property type="entry name" value="PSBD"/>
</dbReference>
<dbReference type="EC" id="2.3.1.12" evidence="8"/>
<comment type="function">
    <text evidence="6">The pyruvate dehydrogenase complex catalyzes the overall conversion of pyruvate to acetyl-CoA and CO(2). It contains multiple copies of three enzymatic components: pyruvate dehydrogenase (E1), dihydrolipoamide acetyltransferase (E2) and lipoamide dehydrogenase (E3).</text>
</comment>
<dbReference type="SUPFAM" id="SSF51230">
    <property type="entry name" value="Single hybrid motif"/>
    <property type="match status" value="1"/>
</dbReference>
<dbReference type="InterPro" id="IPR001078">
    <property type="entry name" value="2-oxoacid_DH_actylTfrase"/>
</dbReference>
<name>A0A2K8L8M4_MARES</name>
<evidence type="ECO:0000256" key="8">
    <source>
        <dbReference type="RuleBase" id="RU361137"/>
    </source>
</evidence>
<evidence type="ECO:0000256" key="1">
    <source>
        <dbReference type="ARBA" id="ARBA00007317"/>
    </source>
</evidence>
<organism evidence="11 12">
    <name type="scientific">Mariprofundus aestuarium</name>
    <dbReference type="NCBI Taxonomy" id="1921086"/>
    <lineage>
        <taxon>Bacteria</taxon>
        <taxon>Pseudomonadati</taxon>
        <taxon>Pseudomonadota</taxon>
        <taxon>Candidatius Mariprofundia</taxon>
        <taxon>Mariprofundales</taxon>
        <taxon>Mariprofundaceae</taxon>
        <taxon>Mariprofundus</taxon>
    </lineage>
</organism>
<dbReference type="Proteomes" id="UP000231701">
    <property type="component" value="Chromosome"/>
</dbReference>
<dbReference type="KEGG" id="maes:Ga0123461_2211"/>
<comment type="cofactor">
    <cofactor evidence="8">
        <name>(R)-lipoate</name>
        <dbReference type="ChEBI" id="CHEBI:83088"/>
    </cofactor>
    <text evidence="8">Binds 1 lipoyl cofactor covalently.</text>
</comment>
<dbReference type="GO" id="GO:0006086">
    <property type="term" value="P:pyruvate decarboxylation to acetyl-CoA"/>
    <property type="evidence" value="ECO:0007669"/>
    <property type="project" value="InterPro"/>
</dbReference>
<keyword evidence="3 8" id="KW-0808">Transferase</keyword>
<feature type="domain" description="Peripheral subunit-binding (PSBD)" evidence="10">
    <location>
        <begin position="133"/>
        <end position="170"/>
    </location>
</feature>
<dbReference type="InterPro" id="IPR006257">
    <property type="entry name" value="LAT1"/>
</dbReference>
<evidence type="ECO:0000313" key="12">
    <source>
        <dbReference type="Proteomes" id="UP000231701"/>
    </source>
</evidence>
<dbReference type="PROSITE" id="PS50968">
    <property type="entry name" value="BIOTINYL_LIPOYL"/>
    <property type="match status" value="1"/>
</dbReference>
<dbReference type="Gene3D" id="3.30.559.10">
    <property type="entry name" value="Chloramphenicol acetyltransferase-like domain"/>
    <property type="match status" value="1"/>
</dbReference>
<dbReference type="FunFam" id="2.40.50.100:FF:000010">
    <property type="entry name" value="Acetyltransferase component of pyruvate dehydrogenase complex"/>
    <property type="match status" value="1"/>
</dbReference>
<keyword evidence="4 8" id="KW-0450">Lipoyl</keyword>
<dbReference type="InterPro" id="IPR000089">
    <property type="entry name" value="Biotin_lipoyl"/>
</dbReference>
<feature type="domain" description="Lipoyl-binding" evidence="9">
    <location>
        <begin position="2"/>
        <end position="77"/>
    </location>
</feature>
<dbReference type="CDD" id="cd06849">
    <property type="entry name" value="lipoyl_domain"/>
    <property type="match status" value="1"/>
</dbReference>
<dbReference type="Pfam" id="PF00364">
    <property type="entry name" value="Biotin_lipoyl"/>
    <property type="match status" value="1"/>
</dbReference>
<comment type="catalytic activity">
    <reaction evidence="7 8">
        <text>N(6)-[(R)-dihydrolipoyl]-L-lysyl-[protein] + acetyl-CoA = N(6)-[(R)-S(8)-acetyldihydrolipoyl]-L-lysyl-[protein] + CoA</text>
        <dbReference type="Rhea" id="RHEA:17017"/>
        <dbReference type="Rhea" id="RHEA-COMP:10475"/>
        <dbReference type="Rhea" id="RHEA-COMP:10478"/>
        <dbReference type="ChEBI" id="CHEBI:57287"/>
        <dbReference type="ChEBI" id="CHEBI:57288"/>
        <dbReference type="ChEBI" id="CHEBI:83100"/>
        <dbReference type="ChEBI" id="CHEBI:83111"/>
        <dbReference type="EC" id="2.3.1.12"/>
    </reaction>
</comment>
<keyword evidence="5 8" id="KW-0012">Acyltransferase</keyword>
<evidence type="ECO:0000256" key="4">
    <source>
        <dbReference type="ARBA" id="ARBA00022823"/>
    </source>
</evidence>
<dbReference type="InterPro" id="IPR045257">
    <property type="entry name" value="E2/Pdx1"/>
</dbReference>
<evidence type="ECO:0000256" key="3">
    <source>
        <dbReference type="ARBA" id="ARBA00022679"/>
    </source>
</evidence>
<dbReference type="OrthoDB" id="5289324at2"/>
<accession>A0A2K8L8M4</accession>
<dbReference type="Pfam" id="PF00198">
    <property type="entry name" value="2-oxoacid_dh"/>
    <property type="match status" value="1"/>
</dbReference>
<dbReference type="AlphaFoldDB" id="A0A2K8L8M4"/>
<evidence type="ECO:0000256" key="7">
    <source>
        <dbReference type="ARBA" id="ARBA00048370"/>
    </source>
</evidence>
<evidence type="ECO:0000256" key="6">
    <source>
        <dbReference type="ARBA" id="ARBA00025211"/>
    </source>
</evidence>
<evidence type="ECO:0000313" key="11">
    <source>
        <dbReference type="EMBL" id="ATX80616.1"/>
    </source>
</evidence>
<dbReference type="Gene3D" id="4.10.320.10">
    <property type="entry name" value="E3-binding domain"/>
    <property type="match status" value="1"/>
</dbReference>
<dbReference type="InterPro" id="IPR003016">
    <property type="entry name" value="2-oxoA_DH_lipoyl-BS"/>
</dbReference>
<dbReference type="PANTHER" id="PTHR23151:SF90">
    <property type="entry name" value="DIHYDROLIPOYLLYSINE-RESIDUE ACETYLTRANSFERASE COMPONENT OF PYRUVATE DEHYDROGENASE COMPLEX, MITOCHONDRIAL-RELATED"/>
    <property type="match status" value="1"/>
</dbReference>
<dbReference type="EMBL" id="CP018799">
    <property type="protein sequence ID" value="ATX80616.1"/>
    <property type="molecule type" value="Genomic_DNA"/>
</dbReference>
<reference evidence="11 12" key="1">
    <citation type="submission" date="2016-12" db="EMBL/GenBank/DDBJ databases">
        <title>Isolation and genomic insights into novel planktonic Zetaproteobacteria from stratified waters of the Chesapeake Bay.</title>
        <authorList>
            <person name="McAllister S.M."/>
            <person name="Kato S."/>
            <person name="Chan C.S."/>
            <person name="Chiu B.K."/>
            <person name="Field E.K."/>
        </authorList>
    </citation>
    <scope>NUCLEOTIDE SEQUENCE [LARGE SCALE GENOMIC DNA]</scope>
    <source>
        <strain evidence="11 12">CP-5</strain>
    </source>
</reference>
<evidence type="ECO:0000256" key="5">
    <source>
        <dbReference type="ARBA" id="ARBA00023315"/>
    </source>
</evidence>
<evidence type="ECO:0000256" key="2">
    <source>
        <dbReference type="ARBA" id="ARBA00011484"/>
    </source>
</evidence>
<dbReference type="PROSITE" id="PS00189">
    <property type="entry name" value="LIPOYL"/>
    <property type="match status" value="1"/>
</dbReference>
<dbReference type="NCBIfam" id="TIGR01349">
    <property type="entry name" value="PDHac_trf_mito"/>
    <property type="match status" value="1"/>
</dbReference>
<dbReference type="GO" id="GO:0004742">
    <property type="term" value="F:dihydrolipoyllysine-residue acetyltransferase activity"/>
    <property type="evidence" value="ECO:0007669"/>
    <property type="project" value="UniProtKB-UniRule"/>
</dbReference>
<dbReference type="Pfam" id="PF02817">
    <property type="entry name" value="E3_binding"/>
    <property type="match status" value="1"/>
</dbReference>
<dbReference type="FunFam" id="3.30.559.10:FF:000003">
    <property type="entry name" value="Acetyltransferase component of pyruvate dehydrogenase complex"/>
    <property type="match status" value="1"/>
</dbReference>
<gene>
    <name evidence="11" type="ORF">Ga0123461_2211</name>
</gene>